<keyword evidence="3" id="KW-1185">Reference proteome</keyword>
<keyword evidence="1" id="KW-0812">Transmembrane</keyword>
<dbReference type="InterPro" id="IPR011223">
    <property type="entry name" value="UCP028770"/>
</dbReference>
<proteinExistence type="predicted"/>
<organism evidence="2 3">
    <name type="scientific">Ancylobacter oerskovii</name>
    <dbReference type="NCBI Taxonomy" id="459519"/>
    <lineage>
        <taxon>Bacteria</taxon>
        <taxon>Pseudomonadati</taxon>
        <taxon>Pseudomonadota</taxon>
        <taxon>Alphaproteobacteria</taxon>
        <taxon>Hyphomicrobiales</taxon>
        <taxon>Xanthobacteraceae</taxon>
        <taxon>Ancylobacter</taxon>
    </lineage>
</organism>
<evidence type="ECO:0000313" key="3">
    <source>
        <dbReference type="Proteomes" id="UP001597299"/>
    </source>
</evidence>
<sequence length="92" mass="9889">MIVPLGRRFVAFIDAFAILVLAVAIASAIGVFVLLGAAPGHVARRRGHPWAQAVAVAGWITLVFGFVLWPLAFIWAYVDVPARPAEKRTSPP</sequence>
<feature type="transmembrane region" description="Helical" evidence="1">
    <location>
        <begin position="12"/>
        <end position="38"/>
    </location>
</feature>
<evidence type="ECO:0000313" key="2">
    <source>
        <dbReference type="EMBL" id="MFD2141883.1"/>
    </source>
</evidence>
<keyword evidence="1" id="KW-1133">Transmembrane helix</keyword>
<dbReference type="Pfam" id="PF11742">
    <property type="entry name" value="DUF3302"/>
    <property type="match status" value="1"/>
</dbReference>
<feature type="transmembrane region" description="Helical" evidence="1">
    <location>
        <begin position="50"/>
        <end position="78"/>
    </location>
</feature>
<protein>
    <submittedName>
        <fullName evidence="2">DUF3302 domain-containing protein</fullName>
    </submittedName>
</protein>
<evidence type="ECO:0000256" key="1">
    <source>
        <dbReference type="SAM" id="Phobius"/>
    </source>
</evidence>
<dbReference type="RefSeq" id="WP_378296525.1">
    <property type="nucleotide sequence ID" value="NZ_JAHBGB010000006.1"/>
</dbReference>
<name>A0ABW4Z0F0_9HYPH</name>
<dbReference type="Proteomes" id="UP001597299">
    <property type="component" value="Unassembled WGS sequence"/>
</dbReference>
<reference evidence="3" key="1">
    <citation type="journal article" date="2019" name="Int. J. Syst. Evol. Microbiol.">
        <title>The Global Catalogue of Microorganisms (GCM) 10K type strain sequencing project: providing services to taxonomists for standard genome sequencing and annotation.</title>
        <authorList>
            <consortium name="The Broad Institute Genomics Platform"/>
            <consortium name="The Broad Institute Genome Sequencing Center for Infectious Disease"/>
            <person name="Wu L."/>
            <person name="Ma J."/>
        </authorList>
    </citation>
    <scope>NUCLEOTIDE SEQUENCE [LARGE SCALE GENOMIC DNA]</scope>
    <source>
        <strain evidence="3">CCM 7435</strain>
    </source>
</reference>
<dbReference type="EMBL" id="JBHUHD010000001">
    <property type="protein sequence ID" value="MFD2141883.1"/>
    <property type="molecule type" value="Genomic_DNA"/>
</dbReference>
<accession>A0ABW4Z0F0</accession>
<gene>
    <name evidence="2" type="ORF">ACFSNC_15850</name>
</gene>
<keyword evidence="1" id="KW-0472">Membrane</keyword>
<comment type="caution">
    <text evidence="2">The sequence shown here is derived from an EMBL/GenBank/DDBJ whole genome shotgun (WGS) entry which is preliminary data.</text>
</comment>